<dbReference type="Proteomes" id="UP000276417">
    <property type="component" value="Chromosome 1"/>
</dbReference>
<accession>A0A3G8YQ40</accession>
<sequence length="214" mass="24129">MQGSSGSATPKPPSYALGMLLNMVLPGSGFSYLGNWRKHLSWMQTFVWVIYADSYFWHLGLWVLVFPVLTWLAIQVNYHVMYGLWKLQGWPPLQNTNKVAVIGLHSLASVSIIAVMLAILLSMASNERQKSGESNLQNCAQRLKNIQIDYRKSRGIYANQNQLVGKYTLVCNGNFGMTQLAESTKDDFTFRLNDANQTNYFITPDSSSKNATFK</sequence>
<reference evidence="2 3" key="1">
    <citation type="submission" date="2018-11" db="EMBL/GenBank/DDBJ databases">
        <title>Deinococcus shelandsis sp. nov., isolated from South Shetland Islands soil of Antarctica.</title>
        <authorList>
            <person name="Tian J."/>
        </authorList>
    </citation>
    <scope>NUCLEOTIDE SEQUENCE [LARGE SCALE GENOMIC DNA]</scope>
    <source>
        <strain evidence="2 3">S14-83T</strain>
    </source>
</reference>
<evidence type="ECO:0000256" key="1">
    <source>
        <dbReference type="SAM" id="Phobius"/>
    </source>
</evidence>
<dbReference type="RefSeq" id="WP_124871566.1">
    <property type="nucleotide sequence ID" value="NZ_CP034183.1"/>
</dbReference>
<dbReference type="OrthoDB" id="72075at2"/>
<evidence type="ECO:0000313" key="2">
    <source>
        <dbReference type="EMBL" id="AZI43296.1"/>
    </source>
</evidence>
<keyword evidence="3" id="KW-1185">Reference proteome</keyword>
<feature type="transmembrane region" description="Helical" evidence="1">
    <location>
        <begin position="100"/>
        <end position="121"/>
    </location>
</feature>
<proteinExistence type="predicted"/>
<keyword evidence="1" id="KW-1133">Transmembrane helix</keyword>
<dbReference type="KEGG" id="dph:EHF33_11535"/>
<name>A0A3G8YQ40_9DEIO</name>
<dbReference type="EMBL" id="CP034183">
    <property type="protein sequence ID" value="AZI43296.1"/>
    <property type="molecule type" value="Genomic_DNA"/>
</dbReference>
<keyword evidence="1" id="KW-0812">Transmembrane</keyword>
<feature type="transmembrane region" description="Helical" evidence="1">
    <location>
        <begin position="55"/>
        <end position="80"/>
    </location>
</feature>
<dbReference type="AlphaFoldDB" id="A0A3G8YQ40"/>
<evidence type="ECO:0000313" key="3">
    <source>
        <dbReference type="Proteomes" id="UP000276417"/>
    </source>
</evidence>
<protein>
    <submittedName>
        <fullName evidence="2">Uncharacterized protein</fullName>
    </submittedName>
</protein>
<gene>
    <name evidence="2" type="ORF">EHF33_11535</name>
</gene>
<feature type="transmembrane region" description="Helical" evidence="1">
    <location>
        <begin position="15"/>
        <end position="34"/>
    </location>
</feature>
<keyword evidence="1" id="KW-0472">Membrane</keyword>
<organism evidence="2 3">
    <name type="scientific">Deinococcus psychrotolerans</name>
    <dbReference type="NCBI Taxonomy" id="2489213"/>
    <lineage>
        <taxon>Bacteria</taxon>
        <taxon>Thermotogati</taxon>
        <taxon>Deinococcota</taxon>
        <taxon>Deinococci</taxon>
        <taxon>Deinococcales</taxon>
        <taxon>Deinococcaceae</taxon>
        <taxon>Deinococcus</taxon>
    </lineage>
</organism>